<keyword evidence="1" id="KW-0175">Coiled coil</keyword>
<feature type="region of interest" description="Disordered" evidence="2">
    <location>
        <begin position="957"/>
        <end position="981"/>
    </location>
</feature>
<keyword evidence="3" id="KW-0472">Membrane</keyword>
<protein>
    <submittedName>
        <fullName evidence="4">Expressed protein</fullName>
    </submittedName>
</protein>
<feature type="compositionally biased region" description="Polar residues" evidence="2">
    <location>
        <begin position="2016"/>
        <end position="2030"/>
    </location>
</feature>
<keyword evidence="3" id="KW-1133">Transmembrane helix</keyword>
<feature type="compositionally biased region" description="Low complexity" evidence="2">
    <location>
        <begin position="562"/>
        <end position="574"/>
    </location>
</feature>
<dbReference type="Proteomes" id="UP001153365">
    <property type="component" value="Unassembled WGS sequence"/>
</dbReference>
<reference evidence="4" key="1">
    <citation type="submission" date="2022-06" db="EMBL/GenBank/DDBJ databases">
        <authorList>
            <consortium name="SYNGENTA / RWTH Aachen University"/>
        </authorList>
    </citation>
    <scope>NUCLEOTIDE SEQUENCE</scope>
</reference>
<feature type="region of interest" description="Disordered" evidence="2">
    <location>
        <begin position="1836"/>
        <end position="1870"/>
    </location>
</feature>
<feature type="coiled-coil region" evidence="1">
    <location>
        <begin position="1186"/>
        <end position="1243"/>
    </location>
</feature>
<feature type="compositionally biased region" description="Polar residues" evidence="2">
    <location>
        <begin position="1148"/>
        <end position="1173"/>
    </location>
</feature>
<feature type="transmembrane region" description="Helical" evidence="3">
    <location>
        <begin position="2124"/>
        <end position="2144"/>
    </location>
</feature>
<feature type="region of interest" description="Disordered" evidence="2">
    <location>
        <begin position="481"/>
        <end position="574"/>
    </location>
</feature>
<organism evidence="4 5">
    <name type="scientific">Phakopsora pachyrhizi</name>
    <name type="common">Asian soybean rust disease fungus</name>
    <dbReference type="NCBI Taxonomy" id="170000"/>
    <lineage>
        <taxon>Eukaryota</taxon>
        <taxon>Fungi</taxon>
        <taxon>Dikarya</taxon>
        <taxon>Basidiomycota</taxon>
        <taxon>Pucciniomycotina</taxon>
        <taxon>Pucciniomycetes</taxon>
        <taxon>Pucciniales</taxon>
        <taxon>Phakopsoraceae</taxon>
        <taxon>Phakopsora</taxon>
    </lineage>
</organism>
<feature type="compositionally biased region" description="Basic and acidic residues" evidence="2">
    <location>
        <begin position="2037"/>
        <end position="2056"/>
    </location>
</feature>
<keyword evidence="5" id="KW-1185">Reference proteome</keyword>
<feature type="compositionally biased region" description="Basic and acidic residues" evidence="2">
    <location>
        <begin position="1536"/>
        <end position="1545"/>
    </location>
</feature>
<feature type="compositionally biased region" description="Polar residues" evidence="2">
    <location>
        <begin position="171"/>
        <end position="197"/>
    </location>
</feature>
<feature type="region of interest" description="Disordered" evidence="2">
    <location>
        <begin position="170"/>
        <end position="223"/>
    </location>
</feature>
<feature type="compositionally biased region" description="Low complexity" evidence="2">
    <location>
        <begin position="759"/>
        <end position="781"/>
    </location>
</feature>
<sequence length="2156" mass="235622">METQLAELQQQILSTTPPHSFSSHHHHQAFSDSLSSALPDSIAFSSLLSARNLPDSTSYLPPNFSSLTHNSTSPTTVCLGSLPVNVSSPQAPLLASSIPLTQPSILDDQCTVGDPNLVNQSLDFDTDLDSLDLAEQQPLTESSPQRSQPLSADAIDNSFAHIHALVGDQIRGQSHDPQGNKTVTARSSSHSPSTNLADTPGGPSVPLSFASHNKQSGVPYPGVESTSKPVEVCFSVEQASGVAGLPLQEAALSPNKDIVRCILPLKTSKASASSFSDKEVKPLATDGKLLAILRPDSVAKIGDSEELNHLNPDSLCSLSSQIPRSPSLSSKFSNQLVLLNQNSAPDSKTYSTNKEEGISLQQLIQPHEVLTAKLHSDPSRRPLLLSEAHCDTASQGNSPPLVRCSSLRELGKKTSKKAPLSSSSRCRALFTGSLSSATSEVEHGFTTEEDTDRAPLMTGQTIQSMAGAPIPAVYDLLHQSQAVEESPTSAPLDAAPSAHSPTTLAPLSDENLQRQALAPKERVRRSVKMRDTERWAIQTATTSRQASSPGGSHSEGVHVSEVEVQSGTSRSAPASPAELAALNVATCEASPVISNHPSEPRQTLTVLPVPHARAVPVLESGVGSLIASEVASVNDWLSENTTNVGLNQSSRNIPMPSFSPTDVQVVGLTPTSAERMSFSPRGRFFIQPGTLIGSDRAENDSNDLKGTIVDQVSSFSTFTPNQQSSPKIEELHGTPTGRSISNLSDPLIRARLSLQEAFSTTPQARASSSSSKSLTSSPARTTSRTVLEPPAYSDHDSEDDSGLSEIKEDRTAELAAEHSWKLRRDRLAAAINKELRSPIESNVTSIAGERADEVSTPTPRVLDLPRVAQTSPAASHSSPVLATDAKPSPNYSSGIQPLANPQFHPHTDSVAISPQEPELSTGSLHEISSVNESTGISDTTGNVFGADRRKDDIISPQLAQKASSFSKKEQPSRVLSDSEPVANRQQVLPLSVRAGPLHKPNPPLSIPANARRQLPSDLLSRLEMEEWRDQTGVDDRHGLFLRASGSNCEVESRVIGLGGEERRGMKDRWGNSWGLESHVLSPLSEHTERSLTTAASCISLSTLQSVHSLRSMESPSSNSLAQRLNQAELNSARMAKLGSGIARASMLRSASSPTGSPGSLSKINDNSHQQYLETTDPHVLLEEKMKRKEARRIKREKREKRRVEELKRCESLAEKQERRRKERKKKEEFLERKQILLQKLQEDPENPTFVRDLGILYLSCNAGAAGLKIAIKHLETSLQMCDSDPVAWSSLGKAWAQLHDMPDEELAKLGDRQDTDRKQQAHNATIGLRKAILNSRSTAEALKFKVEWARYLEKSGRWRDSLGVIGEVIGNEGKMDPHCWASLGFIGLRVVFGWEPLKTLETDVLRQGILDDQASENNSDRHRFQDLCDSDRLKLLVQVRHAFERALELLMGEIDLSPECAAQRQETQKYRDHYLNQLQKVKKTEEEMRKQQSFVTETVGSGEVCHQGNGDDSKLINSHSFTEAISTSAVTNFHSDESKVEDESKPVLSELTGSASRLDKKSNISAKHQSSESRREDLSMTISEGDLLKQIADPEPTQYNRRGISMASLDENSTQEQEEKNVAKPLTIQSGPIEDFRSHAQSPVPQSNRSLLLSQLPQDSLPTKNTSQVMILGNSLPPPFMDPEMGSDSEYALQYDDVDTTNEFTDERMVEISRVPTGLNQHFSHHQQPSSDVRQEHSLSCPLPVFDRPSSVADFSQIHREVHQATADSMAGNLSPQQIFRAACYTSAPPDSASGESVEAACTDQREYFTPNSASALPPSSSALVRSNEDFQPLPVLETKPSADSSIKQMSRYASPPHPTQDACPPLRRSSFSQSMSSLLTIGAGTKAIQPLQLESQFQILPTNDQVEVSSVNDHRRGVELSLSRQDSNHELSHNPSTQQYDLYRDKVKAFIELDNSFYNKSSLLRKRLVEVEEEHGRRRREMIEELGLNEILRSEVLTEEESQPDRSSKGGFGFSQRNYSSPNVSSPTHDQPFLHSSRDSKETKHRLVEHKERAGSRNQISQLQPPRALVNDCFENREEVNSSVTLQGSPIVRSGEVGQANIALQGLVKFVKSVMSILTMRSNVYFCLLTLIIIRIAAILRLASTSAGTASTTAY</sequence>
<keyword evidence="3" id="KW-0812">Transmembrane</keyword>
<feature type="compositionally biased region" description="Polar residues" evidence="2">
    <location>
        <begin position="868"/>
        <end position="880"/>
    </location>
</feature>
<evidence type="ECO:0000313" key="4">
    <source>
        <dbReference type="EMBL" id="CAH7687502.1"/>
    </source>
</evidence>
<comment type="caution">
    <text evidence="4">The sequence shown here is derived from an EMBL/GenBank/DDBJ whole genome shotgun (WGS) entry which is preliminary data.</text>
</comment>
<feature type="region of interest" description="Disordered" evidence="2">
    <location>
        <begin position="1536"/>
        <end position="1579"/>
    </location>
</feature>
<name>A0AAV0BLL5_PHAPC</name>
<evidence type="ECO:0000313" key="5">
    <source>
        <dbReference type="Proteomes" id="UP001153365"/>
    </source>
</evidence>
<feature type="region of interest" description="Disordered" evidence="2">
    <location>
        <begin position="868"/>
        <end position="890"/>
    </location>
</feature>
<evidence type="ECO:0000256" key="2">
    <source>
        <dbReference type="SAM" id="MobiDB-lite"/>
    </source>
</evidence>
<gene>
    <name evidence="4" type="ORF">PPACK8108_LOCUS22295</name>
</gene>
<accession>A0AAV0BLL5</accession>
<feature type="region of interest" description="Disordered" evidence="2">
    <location>
        <begin position="1146"/>
        <end position="1177"/>
    </location>
</feature>
<feature type="region of interest" description="Disordered" evidence="2">
    <location>
        <begin position="759"/>
        <end position="805"/>
    </location>
</feature>
<evidence type="ECO:0000256" key="3">
    <source>
        <dbReference type="SAM" id="Phobius"/>
    </source>
</evidence>
<feature type="region of interest" description="Disordered" evidence="2">
    <location>
        <begin position="1998"/>
        <end position="2063"/>
    </location>
</feature>
<feature type="region of interest" description="Disordered" evidence="2">
    <location>
        <begin position="717"/>
        <end position="742"/>
    </location>
</feature>
<proteinExistence type="predicted"/>
<feature type="compositionally biased region" description="Polar residues" evidence="2">
    <location>
        <begin position="717"/>
        <end position="726"/>
    </location>
</feature>
<feature type="compositionally biased region" description="Basic and acidic residues" evidence="2">
    <location>
        <begin position="1569"/>
        <end position="1578"/>
    </location>
</feature>
<evidence type="ECO:0000256" key="1">
    <source>
        <dbReference type="SAM" id="Coils"/>
    </source>
</evidence>
<dbReference type="EMBL" id="CALTRL010005882">
    <property type="protein sequence ID" value="CAH7687502.1"/>
    <property type="molecule type" value="Genomic_DNA"/>
</dbReference>